<evidence type="ECO:0000313" key="1">
    <source>
        <dbReference type="EMBL" id="KAH7975359.1"/>
    </source>
</evidence>
<protein>
    <submittedName>
        <fullName evidence="1">Uncharacterized protein</fullName>
    </submittedName>
</protein>
<keyword evidence="2" id="KW-1185">Reference proteome</keyword>
<sequence length="102" mass="10215">MQATTTAARSGTVAVNARKIAAAARVAEGSSSDFPVSQRPVPATVGCVPIAAAHDRTIDGYCTLPAAVYLDDGSASLEPCTVAEATSAVAVAATCHNVANER</sequence>
<evidence type="ECO:0000313" key="2">
    <source>
        <dbReference type="Proteomes" id="UP000821837"/>
    </source>
</evidence>
<name>A0A9D4QCP0_RHISA</name>
<organism evidence="1 2">
    <name type="scientific">Rhipicephalus sanguineus</name>
    <name type="common">Brown dog tick</name>
    <name type="synonym">Ixodes sanguineus</name>
    <dbReference type="NCBI Taxonomy" id="34632"/>
    <lineage>
        <taxon>Eukaryota</taxon>
        <taxon>Metazoa</taxon>
        <taxon>Ecdysozoa</taxon>
        <taxon>Arthropoda</taxon>
        <taxon>Chelicerata</taxon>
        <taxon>Arachnida</taxon>
        <taxon>Acari</taxon>
        <taxon>Parasitiformes</taxon>
        <taxon>Ixodida</taxon>
        <taxon>Ixodoidea</taxon>
        <taxon>Ixodidae</taxon>
        <taxon>Rhipicephalinae</taxon>
        <taxon>Rhipicephalus</taxon>
        <taxon>Rhipicephalus</taxon>
    </lineage>
</organism>
<dbReference type="EMBL" id="JABSTV010001246">
    <property type="protein sequence ID" value="KAH7975359.1"/>
    <property type="molecule type" value="Genomic_DNA"/>
</dbReference>
<dbReference type="Proteomes" id="UP000821837">
    <property type="component" value="Chromosome 10"/>
</dbReference>
<reference evidence="1" key="2">
    <citation type="submission" date="2021-09" db="EMBL/GenBank/DDBJ databases">
        <authorList>
            <person name="Jia N."/>
            <person name="Wang J."/>
            <person name="Shi W."/>
            <person name="Du L."/>
            <person name="Sun Y."/>
            <person name="Zhan W."/>
            <person name="Jiang J."/>
            <person name="Wang Q."/>
            <person name="Zhang B."/>
            <person name="Ji P."/>
            <person name="Sakyi L.B."/>
            <person name="Cui X."/>
            <person name="Yuan T."/>
            <person name="Jiang B."/>
            <person name="Yang W."/>
            <person name="Lam T.T.-Y."/>
            <person name="Chang Q."/>
            <person name="Ding S."/>
            <person name="Wang X."/>
            <person name="Zhu J."/>
            <person name="Ruan X."/>
            <person name="Zhao L."/>
            <person name="Wei J."/>
            <person name="Que T."/>
            <person name="Du C."/>
            <person name="Cheng J."/>
            <person name="Dai P."/>
            <person name="Han X."/>
            <person name="Huang E."/>
            <person name="Gao Y."/>
            <person name="Liu J."/>
            <person name="Shao H."/>
            <person name="Ye R."/>
            <person name="Li L."/>
            <person name="Wei W."/>
            <person name="Wang X."/>
            <person name="Wang C."/>
            <person name="Huo Q."/>
            <person name="Li W."/>
            <person name="Guo W."/>
            <person name="Chen H."/>
            <person name="Chen S."/>
            <person name="Zhou L."/>
            <person name="Zhou L."/>
            <person name="Ni X."/>
            <person name="Tian J."/>
            <person name="Zhou Y."/>
            <person name="Sheng Y."/>
            <person name="Liu T."/>
            <person name="Pan Y."/>
            <person name="Xia L."/>
            <person name="Li J."/>
            <person name="Zhao F."/>
            <person name="Cao W."/>
        </authorList>
    </citation>
    <scope>NUCLEOTIDE SEQUENCE</scope>
    <source>
        <strain evidence="1">Rsan-2018</strain>
        <tissue evidence="1">Larvae</tissue>
    </source>
</reference>
<reference evidence="1" key="1">
    <citation type="journal article" date="2020" name="Cell">
        <title>Large-Scale Comparative Analyses of Tick Genomes Elucidate Their Genetic Diversity and Vector Capacities.</title>
        <authorList>
            <consortium name="Tick Genome and Microbiome Consortium (TIGMIC)"/>
            <person name="Jia N."/>
            <person name="Wang J."/>
            <person name="Shi W."/>
            <person name="Du L."/>
            <person name="Sun Y."/>
            <person name="Zhan W."/>
            <person name="Jiang J.F."/>
            <person name="Wang Q."/>
            <person name="Zhang B."/>
            <person name="Ji P."/>
            <person name="Bell-Sakyi L."/>
            <person name="Cui X.M."/>
            <person name="Yuan T.T."/>
            <person name="Jiang B.G."/>
            <person name="Yang W.F."/>
            <person name="Lam T.T."/>
            <person name="Chang Q.C."/>
            <person name="Ding S.J."/>
            <person name="Wang X.J."/>
            <person name="Zhu J.G."/>
            <person name="Ruan X.D."/>
            <person name="Zhao L."/>
            <person name="Wei J.T."/>
            <person name="Ye R.Z."/>
            <person name="Que T.C."/>
            <person name="Du C.H."/>
            <person name="Zhou Y.H."/>
            <person name="Cheng J.X."/>
            <person name="Dai P.F."/>
            <person name="Guo W.B."/>
            <person name="Han X.H."/>
            <person name="Huang E.J."/>
            <person name="Li L.F."/>
            <person name="Wei W."/>
            <person name="Gao Y.C."/>
            <person name="Liu J.Z."/>
            <person name="Shao H.Z."/>
            <person name="Wang X."/>
            <person name="Wang C.C."/>
            <person name="Yang T.C."/>
            <person name="Huo Q.B."/>
            <person name="Li W."/>
            <person name="Chen H.Y."/>
            <person name="Chen S.E."/>
            <person name="Zhou L.G."/>
            <person name="Ni X.B."/>
            <person name="Tian J.H."/>
            <person name="Sheng Y."/>
            <person name="Liu T."/>
            <person name="Pan Y.S."/>
            <person name="Xia L.Y."/>
            <person name="Li J."/>
            <person name="Zhao F."/>
            <person name="Cao W.C."/>
        </authorList>
    </citation>
    <scope>NUCLEOTIDE SEQUENCE</scope>
    <source>
        <strain evidence="1">Rsan-2018</strain>
    </source>
</reference>
<proteinExistence type="predicted"/>
<dbReference type="AlphaFoldDB" id="A0A9D4QCP0"/>
<comment type="caution">
    <text evidence="1">The sequence shown here is derived from an EMBL/GenBank/DDBJ whole genome shotgun (WGS) entry which is preliminary data.</text>
</comment>
<accession>A0A9D4QCP0</accession>
<gene>
    <name evidence="1" type="ORF">HPB52_000620</name>
</gene>